<keyword evidence="4" id="KW-1185">Reference proteome</keyword>
<sequence>MMNIIKQLSWILMLLVAISACSPQEMDDYSLSKVPTITDDMVSFTQSVSPNSDNVITYTNTTDLPSDGVYAIRWDLGNGASGSRPTATGIYPFAGEYTVTLSIHSANGSVAKRSIVVNISENDFSLVDTPAYNNLTGGADNAEGKTWVFDQYNNFAAEVKAAGFNVNGHMGLGPQGSRSQEWWAAGPNEKADLEMYSSKFTFIQNGMQLIIEKDGNEGYGRVASSASVGGFNVHATSGDDAMFTYSGGEYTFSLEESGEYPVLTLSGNAYMGYYAGTQEYEIIYQTEEVMALRANNIVESQDWVFVYTLEELNVEAPPAPKTLKAVPLFEDFEGDEYLVFSQDDMGGAAKSAVIGNPVPLPINESLNVFRYWKSNGFYSNLSFTAPNYKFDLTTQNKIRVKVFIPSFNDYSTENAVAGDWIANKKLLPQLAIKLQDSDHPAPWESQTEIVKANLEMDKWLELEFDFSGVAGREDYDRIVIQFGAEGHAGSGFFYLDDFEFGE</sequence>
<dbReference type="InterPro" id="IPR022409">
    <property type="entry name" value="PKD/Chitinase_dom"/>
</dbReference>
<dbReference type="InterPro" id="IPR000601">
    <property type="entry name" value="PKD_dom"/>
</dbReference>
<evidence type="ECO:0000259" key="2">
    <source>
        <dbReference type="PROSITE" id="PS50093"/>
    </source>
</evidence>
<keyword evidence="1" id="KW-0732">Signal</keyword>
<dbReference type="PROSITE" id="PS51257">
    <property type="entry name" value="PROKAR_LIPOPROTEIN"/>
    <property type="match status" value="1"/>
</dbReference>
<evidence type="ECO:0000313" key="4">
    <source>
        <dbReference type="Proteomes" id="UP000032417"/>
    </source>
</evidence>
<dbReference type="STRING" id="1562970.ING2E5B_2198"/>
<feature type="chain" id="PRO_5001933384" evidence="1">
    <location>
        <begin position="23"/>
        <end position="502"/>
    </location>
</feature>
<name>A0A098C3B7_9BACT</name>
<accession>A0A098C3B7</accession>
<dbReference type="Gene3D" id="2.60.40.10">
    <property type="entry name" value="Immunoglobulins"/>
    <property type="match status" value="1"/>
</dbReference>
<protein>
    <submittedName>
        <fullName evidence="3">PKD domain containing protein</fullName>
    </submittedName>
</protein>
<gene>
    <name evidence="3" type="ORF">ING2E5B_2198</name>
</gene>
<dbReference type="HOGENOM" id="CLU_567252_0_0_10"/>
<dbReference type="InterPro" id="IPR013783">
    <property type="entry name" value="Ig-like_fold"/>
</dbReference>
<dbReference type="PROSITE" id="PS50093">
    <property type="entry name" value="PKD"/>
    <property type="match status" value="1"/>
</dbReference>
<dbReference type="KEGG" id="pbt:ING2E5B_2198"/>
<evidence type="ECO:0000256" key="1">
    <source>
        <dbReference type="SAM" id="SignalP"/>
    </source>
</evidence>
<proteinExistence type="predicted"/>
<dbReference type="EMBL" id="LN515532">
    <property type="protein sequence ID" value="CEA16926.1"/>
    <property type="molecule type" value="Genomic_DNA"/>
</dbReference>
<reference evidence="3 4" key="1">
    <citation type="submission" date="2014-08" db="EMBL/GenBank/DDBJ databases">
        <authorList>
            <person name="Wibberg D."/>
        </authorList>
    </citation>
    <scope>NUCLEOTIDE SEQUENCE [LARGE SCALE GENOMIC DNA]</scope>
    <source>
        <strain evidence="4">ING2-E5B</strain>
    </source>
</reference>
<dbReference type="Proteomes" id="UP000032417">
    <property type="component" value="Chromosome 1"/>
</dbReference>
<feature type="domain" description="PKD" evidence="2">
    <location>
        <begin position="71"/>
        <end position="117"/>
    </location>
</feature>
<dbReference type="SMART" id="SM00089">
    <property type="entry name" value="PKD"/>
    <property type="match status" value="1"/>
</dbReference>
<dbReference type="AlphaFoldDB" id="A0A098C3B7"/>
<organism evidence="3 4">
    <name type="scientific">Fermentimonas caenicola</name>
    <dbReference type="NCBI Taxonomy" id="1562970"/>
    <lineage>
        <taxon>Bacteria</taxon>
        <taxon>Pseudomonadati</taxon>
        <taxon>Bacteroidota</taxon>
        <taxon>Bacteroidia</taxon>
        <taxon>Bacteroidales</taxon>
        <taxon>Dysgonomonadaceae</taxon>
        <taxon>Fermentimonas</taxon>
    </lineage>
</organism>
<dbReference type="SUPFAM" id="SSF49299">
    <property type="entry name" value="PKD domain"/>
    <property type="match status" value="1"/>
</dbReference>
<feature type="signal peptide" evidence="1">
    <location>
        <begin position="1"/>
        <end position="22"/>
    </location>
</feature>
<dbReference type="InterPro" id="IPR035986">
    <property type="entry name" value="PKD_dom_sf"/>
</dbReference>
<dbReference type="CDD" id="cd00146">
    <property type="entry name" value="PKD"/>
    <property type="match status" value="1"/>
</dbReference>
<evidence type="ECO:0000313" key="3">
    <source>
        <dbReference type="EMBL" id="CEA16926.1"/>
    </source>
</evidence>
<dbReference type="Pfam" id="PF00801">
    <property type="entry name" value="PKD"/>
    <property type="match status" value="1"/>
</dbReference>
<dbReference type="Gene3D" id="2.60.120.260">
    <property type="entry name" value="Galactose-binding domain-like"/>
    <property type="match status" value="1"/>
</dbReference>